<dbReference type="Proteomes" id="UP000451860">
    <property type="component" value="Unassembled WGS sequence"/>
</dbReference>
<evidence type="ECO:0000313" key="9">
    <source>
        <dbReference type="Proteomes" id="UP000451860"/>
    </source>
</evidence>
<evidence type="ECO:0000256" key="5">
    <source>
        <dbReference type="ARBA" id="ARBA00022777"/>
    </source>
</evidence>
<dbReference type="PANTHER" id="PTHR43289">
    <property type="entry name" value="MITOGEN-ACTIVATED PROTEIN KINASE KINASE KINASE 20-RELATED"/>
    <property type="match status" value="1"/>
</dbReference>
<dbReference type="InterPro" id="IPR011009">
    <property type="entry name" value="Kinase-like_dom_sf"/>
</dbReference>
<organism evidence="8 9">
    <name type="scientific">Georgenia thermotolerans</name>
    <dbReference type="NCBI Taxonomy" id="527326"/>
    <lineage>
        <taxon>Bacteria</taxon>
        <taxon>Bacillati</taxon>
        <taxon>Actinomycetota</taxon>
        <taxon>Actinomycetes</taxon>
        <taxon>Micrococcales</taxon>
        <taxon>Bogoriellaceae</taxon>
        <taxon>Georgenia</taxon>
    </lineage>
</organism>
<keyword evidence="5 8" id="KW-0418">Kinase</keyword>
<evidence type="ECO:0000256" key="3">
    <source>
        <dbReference type="ARBA" id="ARBA00022679"/>
    </source>
</evidence>
<proteinExistence type="predicted"/>
<dbReference type="SMART" id="SM00220">
    <property type="entry name" value="S_TKc"/>
    <property type="match status" value="1"/>
</dbReference>
<dbReference type="GO" id="GO:0005524">
    <property type="term" value="F:ATP binding"/>
    <property type="evidence" value="ECO:0007669"/>
    <property type="project" value="UniProtKB-KW"/>
</dbReference>
<keyword evidence="2" id="KW-0723">Serine/threonine-protein kinase</keyword>
<evidence type="ECO:0000259" key="7">
    <source>
        <dbReference type="PROSITE" id="PS50011"/>
    </source>
</evidence>
<dbReference type="EMBL" id="WHJE01000015">
    <property type="protein sequence ID" value="KAE8765111.1"/>
    <property type="molecule type" value="Genomic_DNA"/>
</dbReference>
<keyword evidence="9" id="KW-1185">Reference proteome</keyword>
<keyword evidence="4" id="KW-0547">Nucleotide-binding</keyword>
<protein>
    <recommendedName>
        <fullName evidence="1">non-specific serine/threonine protein kinase</fullName>
        <ecNumber evidence="1">2.7.11.1</ecNumber>
    </recommendedName>
</protein>
<dbReference type="GO" id="GO:0004674">
    <property type="term" value="F:protein serine/threonine kinase activity"/>
    <property type="evidence" value="ECO:0007669"/>
    <property type="project" value="UniProtKB-KW"/>
</dbReference>
<comment type="caution">
    <text evidence="8">The sequence shown here is derived from an EMBL/GenBank/DDBJ whole genome shotgun (WGS) entry which is preliminary data.</text>
</comment>
<dbReference type="PROSITE" id="PS50011">
    <property type="entry name" value="PROTEIN_KINASE_DOM"/>
    <property type="match status" value="1"/>
</dbReference>
<dbReference type="Pfam" id="PF00069">
    <property type="entry name" value="Pkinase"/>
    <property type="match status" value="1"/>
</dbReference>
<sequence>MRTLRRRPAGPSRAPTVPGYALLAPLAFGATGAVWSARDEAGRPVAVSVVPLPPGPRGAAQLRRLGRLRTARHPHLADVRDVVGLDGDRCAVVTEVVTGPTLATVRAARGPLPAAEAAGLLTALGAALGHLHERGLIHGDVSPTNVVLAPGGVPVLVDLAGEGVVERGTAGFVPPERVGGAPPGAPGDVWALARLVLWASGEDPAVAAAVAPALAAEP</sequence>
<feature type="non-terminal residue" evidence="8">
    <location>
        <position position="218"/>
    </location>
</feature>
<dbReference type="AlphaFoldDB" id="A0A7J5US76"/>
<dbReference type="SUPFAM" id="SSF56112">
    <property type="entry name" value="Protein kinase-like (PK-like)"/>
    <property type="match status" value="1"/>
</dbReference>
<keyword evidence="3" id="KW-0808">Transferase</keyword>
<dbReference type="PANTHER" id="PTHR43289:SF6">
    <property type="entry name" value="SERINE_THREONINE-PROTEIN KINASE NEKL-3"/>
    <property type="match status" value="1"/>
</dbReference>
<reference evidence="8 9" key="1">
    <citation type="submission" date="2019-10" db="EMBL/GenBank/DDBJ databases">
        <title>Georgenia wutianyii sp. nov. and Georgenia yuyongxinii sp. nov. isolated from plateau pika (Ochotona curzoniae) in the Qinghai-Tibet plateau of China.</title>
        <authorList>
            <person name="Tian Z."/>
        </authorList>
    </citation>
    <scope>NUCLEOTIDE SEQUENCE [LARGE SCALE GENOMIC DNA]</scope>
    <source>
        <strain evidence="8 9">DSM 21501</strain>
    </source>
</reference>
<evidence type="ECO:0000313" key="8">
    <source>
        <dbReference type="EMBL" id="KAE8765111.1"/>
    </source>
</evidence>
<evidence type="ECO:0000256" key="1">
    <source>
        <dbReference type="ARBA" id="ARBA00012513"/>
    </source>
</evidence>
<dbReference type="OrthoDB" id="5137722at2"/>
<dbReference type="Gene3D" id="1.10.510.10">
    <property type="entry name" value="Transferase(Phosphotransferase) domain 1"/>
    <property type="match status" value="1"/>
</dbReference>
<dbReference type="RefSeq" id="WP_152359762.1">
    <property type="nucleotide sequence ID" value="NZ_WHJE01000015.1"/>
</dbReference>
<evidence type="ECO:0000256" key="4">
    <source>
        <dbReference type="ARBA" id="ARBA00022741"/>
    </source>
</evidence>
<name>A0A7J5US76_9MICO</name>
<dbReference type="InterPro" id="IPR008266">
    <property type="entry name" value="Tyr_kinase_AS"/>
</dbReference>
<keyword evidence="6" id="KW-0067">ATP-binding</keyword>
<accession>A0A7J5US76</accession>
<gene>
    <name evidence="8" type="ORF">GB883_05255</name>
</gene>
<dbReference type="PROSITE" id="PS00109">
    <property type="entry name" value="PROTEIN_KINASE_TYR"/>
    <property type="match status" value="1"/>
</dbReference>
<dbReference type="InterPro" id="IPR000719">
    <property type="entry name" value="Prot_kinase_dom"/>
</dbReference>
<evidence type="ECO:0000256" key="2">
    <source>
        <dbReference type="ARBA" id="ARBA00022527"/>
    </source>
</evidence>
<evidence type="ECO:0000256" key="6">
    <source>
        <dbReference type="ARBA" id="ARBA00022840"/>
    </source>
</evidence>
<dbReference type="EC" id="2.7.11.1" evidence="1"/>
<feature type="domain" description="Protein kinase" evidence="7">
    <location>
        <begin position="20"/>
        <end position="218"/>
    </location>
</feature>